<evidence type="ECO:0000256" key="1">
    <source>
        <dbReference type="ARBA" id="ARBA00022857"/>
    </source>
</evidence>
<dbReference type="EMBL" id="JBBXMP010000004">
    <property type="protein sequence ID" value="KAL0071236.1"/>
    <property type="molecule type" value="Genomic_DNA"/>
</dbReference>
<keyword evidence="1" id="KW-0521">NADP</keyword>
<organism evidence="4 5">
    <name type="scientific">Marasmius tenuissimus</name>
    <dbReference type="NCBI Taxonomy" id="585030"/>
    <lineage>
        <taxon>Eukaryota</taxon>
        <taxon>Fungi</taxon>
        <taxon>Dikarya</taxon>
        <taxon>Basidiomycota</taxon>
        <taxon>Agaricomycotina</taxon>
        <taxon>Agaricomycetes</taxon>
        <taxon>Agaricomycetidae</taxon>
        <taxon>Agaricales</taxon>
        <taxon>Marasmiineae</taxon>
        <taxon>Marasmiaceae</taxon>
        <taxon>Marasmius</taxon>
    </lineage>
</organism>
<evidence type="ECO:0000313" key="5">
    <source>
        <dbReference type="Proteomes" id="UP001437256"/>
    </source>
</evidence>
<dbReference type="InterPro" id="IPR008030">
    <property type="entry name" value="NmrA-like"/>
</dbReference>
<protein>
    <recommendedName>
        <fullName evidence="3">NmrA-like domain-containing protein</fullName>
    </recommendedName>
</protein>
<evidence type="ECO:0000259" key="3">
    <source>
        <dbReference type="Pfam" id="PF05368"/>
    </source>
</evidence>
<keyword evidence="2" id="KW-0560">Oxidoreductase</keyword>
<sequence>MSAYNSFCIVGVGGIGTPILNAFLSAEISPLVLTRKSSPKAFPPSVKVAKVDFQNVDEIADALREHKVDVVISTITHEAISVQYLLADAAKKTGVKLFVPSEFGTVTDGISGYPGESEASPLVLKDKFAAHLKSIGLPYTRLFVGSFFEYIPWITGLAENGKVNIAGKGESLASFTDEADVGGFLVHILTSRSPAELENKSLRIEGDSISLVDLAKRLQKDVQYVARVPGEPAQVKNYLASLFESGRGSVRWDYSLNTQRQGGDANDNKLWPGHQWKTLADFQLGAS</sequence>
<dbReference type="InterPro" id="IPR051609">
    <property type="entry name" value="NmrA/Isoflavone_reductase-like"/>
</dbReference>
<dbReference type="PANTHER" id="PTHR47706:SF9">
    <property type="entry name" value="NMRA-LIKE DOMAIN-CONTAINING PROTEIN-RELATED"/>
    <property type="match status" value="1"/>
</dbReference>
<gene>
    <name evidence="4" type="ORF">AAF712_001802</name>
</gene>
<dbReference type="Pfam" id="PF05368">
    <property type="entry name" value="NmrA"/>
    <property type="match status" value="1"/>
</dbReference>
<accession>A0ABR3ACZ1</accession>
<dbReference type="SUPFAM" id="SSF51735">
    <property type="entry name" value="NAD(P)-binding Rossmann-fold domains"/>
    <property type="match status" value="1"/>
</dbReference>
<evidence type="ECO:0000256" key="2">
    <source>
        <dbReference type="ARBA" id="ARBA00023002"/>
    </source>
</evidence>
<dbReference type="Proteomes" id="UP001437256">
    <property type="component" value="Unassembled WGS sequence"/>
</dbReference>
<name>A0ABR3ACZ1_9AGAR</name>
<reference evidence="4 5" key="1">
    <citation type="submission" date="2024-05" db="EMBL/GenBank/DDBJ databases">
        <title>A draft genome resource for the thread blight pathogen Marasmius tenuissimus strain MS-2.</title>
        <authorList>
            <person name="Yulfo-Soto G.E."/>
            <person name="Baruah I.K."/>
            <person name="Amoako-Attah I."/>
            <person name="Bukari Y."/>
            <person name="Meinhardt L.W."/>
            <person name="Bailey B.A."/>
            <person name="Cohen S.P."/>
        </authorList>
    </citation>
    <scope>NUCLEOTIDE SEQUENCE [LARGE SCALE GENOMIC DNA]</scope>
    <source>
        <strain evidence="4 5">MS-2</strain>
    </source>
</reference>
<feature type="domain" description="NmrA-like" evidence="3">
    <location>
        <begin position="12"/>
        <end position="236"/>
    </location>
</feature>
<keyword evidence="5" id="KW-1185">Reference proteome</keyword>
<comment type="caution">
    <text evidence="4">The sequence shown here is derived from an EMBL/GenBank/DDBJ whole genome shotgun (WGS) entry which is preliminary data.</text>
</comment>
<dbReference type="PANTHER" id="PTHR47706">
    <property type="entry name" value="NMRA-LIKE FAMILY PROTEIN"/>
    <property type="match status" value="1"/>
</dbReference>
<dbReference type="InterPro" id="IPR036291">
    <property type="entry name" value="NAD(P)-bd_dom_sf"/>
</dbReference>
<dbReference type="Gene3D" id="3.40.50.720">
    <property type="entry name" value="NAD(P)-binding Rossmann-like Domain"/>
    <property type="match status" value="1"/>
</dbReference>
<proteinExistence type="predicted"/>
<evidence type="ECO:0000313" key="4">
    <source>
        <dbReference type="EMBL" id="KAL0071236.1"/>
    </source>
</evidence>